<dbReference type="GeneID" id="8241540"/>
<comment type="similarity">
    <text evidence="3">Belongs to the ubiquitin-activating E1 family.</text>
</comment>
<dbReference type="OMA" id="YAFFDFT"/>
<evidence type="ECO:0000256" key="1">
    <source>
        <dbReference type="ARBA" id="ARBA00004123"/>
    </source>
</evidence>
<evidence type="ECO:0000256" key="5">
    <source>
        <dbReference type="ARBA" id="ARBA00023242"/>
    </source>
</evidence>
<name>C1E0S0_MICCC</name>
<evidence type="ECO:0000313" key="8">
    <source>
        <dbReference type="EMBL" id="ACO62050.1"/>
    </source>
</evidence>
<dbReference type="OrthoDB" id="1708823at2759"/>
<dbReference type="Proteomes" id="UP000002009">
    <property type="component" value="Chromosome 3"/>
</dbReference>
<evidence type="ECO:0000256" key="6">
    <source>
        <dbReference type="ARBA" id="ARBA00044354"/>
    </source>
</evidence>
<protein>
    <recommendedName>
        <fullName evidence="6">Ubiquitin-like 1-activating enzyme E1A</fullName>
    </recommendedName>
</protein>
<dbReference type="KEGG" id="mis:MICPUN_99249"/>
<dbReference type="InterPro" id="IPR035985">
    <property type="entry name" value="Ubiquitin-activating_enz"/>
</dbReference>
<dbReference type="GO" id="GO:0031510">
    <property type="term" value="C:SUMO activating enzyme complex"/>
    <property type="evidence" value="ECO:0007669"/>
    <property type="project" value="TreeGrafter"/>
</dbReference>
<comment type="subcellular location">
    <subcellularLocation>
        <location evidence="1">Nucleus</location>
    </subcellularLocation>
</comment>
<dbReference type="GO" id="GO:0005737">
    <property type="term" value="C:cytoplasm"/>
    <property type="evidence" value="ECO:0007669"/>
    <property type="project" value="TreeGrafter"/>
</dbReference>
<sequence>MAADPTAAGPGGLSEEQAAVYDRQLRVWGVEAQRRLGASRILVAGLTGLAAEACKNVALAGVGALVLYDDGAPAVDAAPGNFLAASGLADAAGTADADALTVANATAATLREMNPFGEISILPGPSDLSGIDAAAVKGCDAVLVTGCSLAVAERINDACRDAGASFFYGECRATVANFFADLGPNFRYAVERGRSNTAEKDGDAANNAGADAAVVSSFVPLREAVTCKWCTLGDGREGGVRRVNRLAPAWLLSKRFERSLKRPPSAQDVPTMLAEVPALEKEHGVKPGWLGDARWAVEDVVAGASGVGDGGESPAVAAVVGGILAQEVLRSVTGKGEPVRNSFFFGVRNGQGTVENMGCPT</sequence>
<feature type="domain" description="THIF-type NAD/FAD binding fold" evidence="7">
    <location>
        <begin position="21"/>
        <end position="349"/>
    </location>
</feature>
<dbReference type="PRINTS" id="PR01849">
    <property type="entry name" value="UBIQUITINACT"/>
</dbReference>
<dbReference type="AlphaFoldDB" id="C1E0S0"/>
<dbReference type="FunCoup" id="C1E0S0">
    <property type="interactions" value="1984"/>
</dbReference>
<dbReference type="GO" id="GO:0016925">
    <property type="term" value="P:protein sumoylation"/>
    <property type="evidence" value="ECO:0007669"/>
    <property type="project" value="TreeGrafter"/>
</dbReference>
<organism evidence="8 9">
    <name type="scientific">Micromonas commoda (strain RCC299 / NOUM17 / CCMP2709)</name>
    <name type="common">Picoplanktonic green alga</name>
    <dbReference type="NCBI Taxonomy" id="296587"/>
    <lineage>
        <taxon>Eukaryota</taxon>
        <taxon>Viridiplantae</taxon>
        <taxon>Chlorophyta</taxon>
        <taxon>Mamiellophyceae</taxon>
        <taxon>Mamiellales</taxon>
        <taxon>Mamiellaceae</taxon>
        <taxon>Micromonas</taxon>
    </lineage>
</organism>
<dbReference type="PANTHER" id="PTHR10953:SF162">
    <property type="entry name" value="SUMO-ACTIVATING ENZYME SUBUNIT 1"/>
    <property type="match status" value="1"/>
</dbReference>
<evidence type="ECO:0000256" key="4">
    <source>
        <dbReference type="ARBA" id="ARBA00022786"/>
    </source>
</evidence>
<dbReference type="InterPro" id="IPR045886">
    <property type="entry name" value="ThiF/MoeB/HesA"/>
</dbReference>
<evidence type="ECO:0000256" key="2">
    <source>
        <dbReference type="ARBA" id="ARBA00004718"/>
    </source>
</evidence>
<keyword evidence="4" id="KW-0833">Ubl conjugation pathway</keyword>
<dbReference type="GO" id="GO:0019948">
    <property type="term" value="F:SUMO activating enzyme activity"/>
    <property type="evidence" value="ECO:0007669"/>
    <property type="project" value="TreeGrafter"/>
</dbReference>
<comment type="pathway">
    <text evidence="2">Protein modification; protein sumoylation.</text>
</comment>
<dbReference type="InterPro" id="IPR000011">
    <property type="entry name" value="UBQ/SUMO-activ_enz_E1-like"/>
</dbReference>
<dbReference type="eggNOG" id="KOG2014">
    <property type="taxonomic scope" value="Eukaryota"/>
</dbReference>
<dbReference type="SUPFAM" id="SSF69572">
    <property type="entry name" value="Activating enzymes of the ubiquitin-like proteins"/>
    <property type="match status" value="1"/>
</dbReference>
<gene>
    <name evidence="8" type="ORF">MICPUN_99249</name>
</gene>
<evidence type="ECO:0000259" key="7">
    <source>
        <dbReference type="Pfam" id="PF00899"/>
    </source>
</evidence>
<evidence type="ECO:0000313" key="9">
    <source>
        <dbReference type="Proteomes" id="UP000002009"/>
    </source>
</evidence>
<dbReference type="InParanoid" id="C1E0S0"/>
<dbReference type="STRING" id="296587.C1E0S0"/>
<reference evidence="8 9" key="1">
    <citation type="journal article" date="2009" name="Science">
        <title>Green evolution and dynamic adaptations revealed by genomes of the marine picoeukaryotes Micromonas.</title>
        <authorList>
            <person name="Worden A.Z."/>
            <person name="Lee J.H."/>
            <person name="Mock T."/>
            <person name="Rouze P."/>
            <person name="Simmons M.P."/>
            <person name="Aerts A.L."/>
            <person name="Allen A.E."/>
            <person name="Cuvelier M.L."/>
            <person name="Derelle E."/>
            <person name="Everett M.V."/>
            <person name="Foulon E."/>
            <person name="Grimwood J."/>
            <person name="Gundlach H."/>
            <person name="Henrissat B."/>
            <person name="Napoli C."/>
            <person name="McDonald S.M."/>
            <person name="Parker M.S."/>
            <person name="Rombauts S."/>
            <person name="Salamov A."/>
            <person name="Von Dassow P."/>
            <person name="Badger J.H."/>
            <person name="Coutinho P.M."/>
            <person name="Demir E."/>
            <person name="Dubchak I."/>
            <person name="Gentemann C."/>
            <person name="Eikrem W."/>
            <person name="Gready J.E."/>
            <person name="John U."/>
            <person name="Lanier W."/>
            <person name="Lindquist E.A."/>
            <person name="Lucas S."/>
            <person name="Mayer K.F."/>
            <person name="Moreau H."/>
            <person name="Not F."/>
            <person name="Otillar R."/>
            <person name="Panaud O."/>
            <person name="Pangilinan J."/>
            <person name="Paulsen I."/>
            <person name="Piegu B."/>
            <person name="Poliakov A."/>
            <person name="Robbens S."/>
            <person name="Schmutz J."/>
            <person name="Toulza E."/>
            <person name="Wyss T."/>
            <person name="Zelensky A."/>
            <person name="Zhou K."/>
            <person name="Armbrust E.V."/>
            <person name="Bhattacharya D."/>
            <person name="Goodenough U.W."/>
            <person name="Van de Peer Y."/>
            <person name="Grigoriev I.V."/>
        </authorList>
    </citation>
    <scope>NUCLEOTIDE SEQUENCE [LARGE SCALE GENOMIC DNA]</scope>
    <source>
        <strain evidence="9">RCC299 / NOUM17</strain>
    </source>
</reference>
<dbReference type="Pfam" id="PF00899">
    <property type="entry name" value="ThiF"/>
    <property type="match status" value="1"/>
</dbReference>
<dbReference type="Gene3D" id="3.40.50.720">
    <property type="entry name" value="NAD(P)-binding Rossmann-like Domain"/>
    <property type="match status" value="1"/>
</dbReference>
<proteinExistence type="inferred from homology"/>
<dbReference type="PANTHER" id="PTHR10953">
    <property type="entry name" value="UBIQUITIN-ACTIVATING ENZYME E1"/>
    <property type="match status" value="1"/>
</dbReference>
<accession>C1E0S0</accession>
<dbReference type="InterPro" id="IPR000594">
    <property type="entry name" value="ThiF_NAD_FAD-bd"/>
</dbReference>
<evidence type="ECO:0000256" key="3">
    <source>
        <dbReference type="ARBA" id="ARBA00005673"/>
    </source>
</evidence>
<keyword evidence="5" id="KW-0539">Nucleus</keyword>
<keyword evidence="9" id="KW-1185">Reference proteome</keyword>
<dbReference type="EMBL" id="CP001324">
    <property type="protein sequence ID" value="ACO62050.1"/>
    <property type="molecule type" value="Genomic_DNA"/>
</dbReference>
<dbReference type="RefSeq" id="XP_002500792.1">
    <property type="nucleotide sequence ID" value="XM_002500746.1"/>
</dbReference>